<organism evidence="2 3">
    <name type="scientific">Micromonospora wenchangensis</name>
    <dbReference type="NCBI Taxonomy" id="1185415"/>
    <lineage>
        <taxon>Bacteria</taxon>
        <taxon>Bacillati</taxon>
        <taxon>Actinomycetota</taxon>
        <taxon>Actinomycetes</taxon>
        <taxon>Micromonosporales</taxon>
        <taxon>Micromonosporaceae</taxon>
        <taxon>Micromonospora</taxon>
    </lineage>
</organism>
<sequence length="445" mass="47260">MGVMGIELRRSAALGAALITVVVGVGALYVATGRWSTGWMALALAIREYLLLLWPLALAAGAWQGRREHRAKVGELFATTARPRTARMLPVLGTMALTLAVAYLVVTAAGIAWIVTTASYLPLLNFVVVTAVGALSLVAAAWLGLGIGRLLPALVTAPALAVGGVLLVFFATISTPERLAAAISPAHGSGGFHDYQTIDNRVSAALAISMITLAVTGLLLFVADGWRLRVTAVLPVLLGVGVATAILPNDRDVLTWPVDPVARELVCTRDTPTVCVSRVHANVLDTITPPARQGLTALAKLPDAPTVVHEDTRTIGYRREQPAAPDGVVTVEVRIDKRGRLAHPDVVFLEVVKGLGVPYDYDCRNRNETVERAAAYWLMGREPRSDVGLVPGMIEEDPAITTGAKTLWQGLRALPEAEAVARVTAVRDAVRACRDTEGLLSRSAR</sequence>
<feature type="transmembrane region" description="Helical" evidence="1">
    <location>
        <begin position="120"/>
        <end position="143"/>
    </location>
</feature>
<keyword evidence="1" id="KW-0472">Membrane</keyword>
<dbReference type="EMBL" id="MZMV01000006">
    <property type="protein sequence ID" value="OWV11192.1"/>
    <property type="molecule type" value="Genomic_DNA"/>
</dbReference>
<feature type="transmembrane region" description="Helical" evidence="1">
    <location>
        <begin position="38"/>
        <end position="63"/>
    </location>
</feature>
<proteinExistence type="predicted"/>
<comment type="caution">
    <text evidence="2">The sequence shown here is derived from an EMBL/GenBank/DDBJ whole genome shotgun (WGS) entry which is preliminary data.</text>
</comment>
<keyword evidence="1" id="KW-0812">Transmembrane</keyword>
<evidence type="ECO:0000313" key="2">
    <source>
        <dbReference type="EMBL" id="OWV11192.1"/>
    </source>
</evidence>
<feature type="transmembrane region" description="Helical" evidence="1">
    <location>
        <begin position="12"/>
        <end position="32"/>
    </location>
</feature>
<keyword evidence="1" id="KW-1133">Transmembrane helix</keyword>
<dbReference type="OrthoDB" id="3402382at2"/>
<protein>
    <submittedName>
        <fullName evidence="2">Uncharacterized protein</fullName>
    </submittedName>
</protein>
<name>A0A246RS08_9ACTN</name>
<dbReference type="AlphaFoldDB" id="A0A246RS08"/>
<reference evidence="2 3" key="1">
    <citation type="submission" date="2017-03" db="EMBL/GenBank/DDBJ databases">
        <title>Whole genome sequence of Micromonospora wenchangensis, isolated from mangrove soil.</title>
        <authorList>
            <person name="Yang H."/>
        </authorList>
    </citation>
    <scope>NUCLEOTIDE SEQUENCE [LARGE SCALE GENOMIC DNA]</scope>
    <source>
        <strain evidence="2 3">CCTCC AA 2012002</strain>
    </source>
</reference>
<feature type="transmembrane region" description="Helical" evidence="1">
    <location>
        <begin position="91"/>
        <end position="114"/>
    </location>
</feature>
<evidence type="ECO:0000313" key="3">
    <source>
        <dbReference type="Proteomes" id="UP000197174"/>
    </source>
</evidence>
<feature type="transmembrane region" description="Helical" evidence="1">
    <location>
        <begin position="202"/>
        <end position="223"/>
    </location>
</feature>
<accession>A0A246RS08</accession>
<gene>
    <name evidence="2" type="ORF">B5D80_04790</name>
</gene>
<evidence type="ECO:0000256" key="1">
    <source>
        <dbReference type="SAM" id="Phobius"/>
    </source>
</evidence>
<dbReference type="Proteomes" id="UP000197174">
    <property type="component" value="Unassembled WGS sequence"/>
</dbReference>
<feature type="transmembrane region" description="Helical" evidence="1">
    <location>
        <begin position="150"/>
        <end position="173"/>
    </location>
</feature>
<feature type="transmembrane region" description="Helical" evidence="1">
    <location>
        <begin position="230"/>
        <end position="247"/>
    </location>
</feature>
<keyword evidence="3" id="KW-1185">Reference proteome</keyword>